<reference evidence="1 2" key="1">
    <citation type="submission" date="2021-07" db="EMBL/GenBank/DDBJ databases">
        <title>Complete genome sequence of nontuberculous Mycobacterium sp. TY59.</title>
        <authorList>
            <person name="Fukushima K."/>
        </authorList>
    </citation>
    <scope>NUCLEOTIDE SEQUENCE [LARGE SCALE GENOMIC DNA]</scope>
    <source>
        <strain evidence="1 2">TY59</strain>
    </source>
</reference>
<evidence type="ECO:0000313" key="2">
    <source>
        <dbReference type="Proteomes" id="UP000826012"/>
    </source>
</evidence>
<accession>A0ABN6IH80</accession>
<proteinExistence type="predicted"/>
<protein>
    <submittedName>
        <fullName evidence="1">Uncharacterized protein</fullName>
    </submittedName>
</protein>
<sequence length="92" mass="10313">MLQRQGEHPLRDARHGLRQLTETQRPAAECADHQQTPLVPDAVEYLPDRSAFGYARDLPCDLRHTEAAFLDAYIGVPFVAAPTLTHDVPTHK</sequence>
<organism evidence="1 2">
    <name type="scientific">Mycobacterium senriense</name>
    <dbReference type="NCBI Taxonomy" id="2775496"/>
    <lineage>
        <taxon>Bacteria</taxon>
        <taxon>Bacillati</taxon>
        <taxon>Actinomycetota</taxon>
        <taxon>Actinomycetes</taxon>
        <taxon>Mycobacteriales</taxon>
        <taxon>Mycobacteriaceae</taxon>
        <taxon>Mycobacterium</taxon>
        <taxon>Mycobacterium avium complex (MAC)</taxon>
    </lineage>
</organism>
<name>A0ABN6IH80_9MYCO</name>
<gene>
    <name evidence="1" type="ORF">MTY59_20880</name>
</gene>
<dbReference type="Proteomes" id="UP000826012">
    <property type="component" value="Chromosome"/>
</dbReference>
<keyword evidence="2" id="KW-1185">Reference proteome</keyword>
<evidence type="ECO:0000313" key="1">
    <source>
        <dbReference type="EMBL" id="BCZ22233.1"/>
    </source>
</evidence>
<dbReference type="EMBL" id="AP024828">
    <property type="protein sequence ID" value="BCZ22233.1"/>
    <property type="molecule type" value="Genomic_DNA"/>
</dbReference>